<dbReference type="PANTHER" id="PTHR43285">
    <property type="entry name" value="ANTHRANILATE PHOSPHORIBOSYLTRANSFERASE"/>
    <property type="match status" value="1"/>
</dbReference>
<dbReference type="SUPFAM" id="SSF52418">
    <property type="entry name" value="Nucleoside phosphorylase/phosphoribosyltransferase catalytic domain"/>
    <property type="match status" value="1"/>
</dbReference>
<dbReference type="InterPro" id="IPR005940">
    <property type="entry name" value="Anthranilate_Pribosyl_Tfrase"/>
</dbReference>
<dbReference type="GO" id="GO:0005829">
    <property type="term" value="C:cytosol"/>
    <property type="evidence" value="ECO:0007669"/>
    <property type="project" value="TreeGrafter"/>
</dbReference>
<dbReference type="NCBIfam" id="TIGR01245">
    <property type="entry name" value="trpD"/>
    <property type="match status" value="1"/>
</dbReference>
<dbReference type="InterPro" id="IPR000312">
    <property type="entry name" value="Glycosyl_Trfase_fam3"/>
</dbReference>
<feature type="domain" description="Glycosyl transferase family 3 N-terminal" evidence="11">
    <location>
        <begin position="11"/>
        <end position="76"/>
    </location>
</feature>
<evidence type="ECO:0000256" key="3">
    <source>
        <dbReference type="ARBA" id="ARBA00022605"/>
    </source>
</evidence>
<comment type="similarity">
    <text evidence="8">Belongs to the anthranilate phosphoribosyltransferase family.</text>
</comment>
<feature type="domain" description="Glycosyl transferase family 3" evidence="10">
    <location>
        <begin position="89"/>
        <end position="343"/>
    </location>
</feature>
<protein>
    <recommendedName>
        <fullName evidence="9">Anthranilate phosphoribosyltransferase</fullName>
        <ecNumber evidence="2">2.4.2.18</ecNumber>
    </recommendedName>
</protein>
<dbReference type="Gene3D" id="1.20.970.10">
    <property type="entry name" value="Transferase, Pyrimidine Nucleoside Phosphorylase, Chain C"/>
    <property type="match status" value="1"/>
</dbReference>
<evidence type="ECO:0000313" key="12">
    <source>
        <dbReference type="EMBL" id="CAA7265495.1"/>
    </source>
</evidence>
<keyword evidence="3" id="KW-0028">Amino-acid biosynthesis</keyword>
<name>A0A8S0W0L1_CYCAE</name>
<evidence type="ECO:0000256" key="7">
    <source>
        <dbReference type="ARBA" id="ARBA00023141"/>
    </source>
</evidence>
<dbReference type="HAMAP" id="MF_00211">
    <property type="entry name" value="TrpD"/>
    <property type="match status" value="1"/>
</dbReference>
<organism evidence="12 13">
    <name type="scientific">Cyclocybe aegerita</name>
    <name type="common">Black poplar mushroom</name>
    <name type="synonym">Agrocybe aegerita</name>
    <dbReference type="NCBI Taxonomy" id="1973307"/>
    <lineage>
        <taxon>Eukaryota</taxon>
        <taxon>Fungi</taxon>
        <taxon>Dikarya</taxon>
        <taxon>Basidiomycota</taxon>
        <taxon>Agaricomycotina</taxon>
        <taxon>Agaricomycetes</taxon>
        <taxon>Agaricomycetidae</taxon>
        <taxon>Agaricales</taxon>
        <taxon>Agaricineae</taxon>
        <taxon>Bolbitiaceae</taxon>
        <taxon>Cyclocybe</taxon>
    </lineage>
</organism>
<evidence type="ECO:0000256" key="4">
    <source>
        <dbReference type="ARBA" id="ARBA00022676"/>
    </source>
</evidence>
<evidence type="ECO:0000256" key="2">
    <source>
        <dbReference type="ARBA" id="ARBA00011948"/>
    </source>
</evidence>
<dbReference type="Pfam" id="PF02885">
    <property type="entry name" value="Glycos_trans_3N"/>
    <property type="match status" value="1"/>
</dbReference>
<dbReference type="AlphaFoldDB" id="A0A8S0W0L1"/>
<dbReference type="Pfam" id="PF00591">
    <property type="entry name" value="Glycos_transf_3"/>
    <property type="match status" value="1"/>
</dbReference>
<dbReference type="InterPro" id="IPR035902">
    <property type="entry name" value="Nuc_phospho_transferase"/>
</dbReference>
<accession>A0A8S0W0L1</accession>
<evidence type="ECO:0000313" key="13">
    <source>
        <dbReference type="Proteomes" id="UP000467700"/>
    </source>
</evidence>
<dbReference type="GO" id="GO:0004048">
    <property type="term" value="F:anthranilate phosphoribosyltransferase activity"/>
    <property type="evidence" value="ECO:0007669"/>
    <property type="project" value="UniProtKB-EC"/>
</dbReference>
<evidence type="ECO:0000256" key="1">
    <source>
        <dbReference type="ARBA" id="ARBA00004907"/>
    </source>
</evidence>
<dbReference type="EMBL" id="CACVBS010000049">
    <property type="protein sequence ID" value="CAA7265495.1"/>
    <property type="molecule type" value="Genomic_DNA"/>
</dbReference>
<comment type="pathway">
    <text evidence="1">Amino-acid biosynthesis; L-tryptophan biosynthesis; L-tryptophan from chorismate: step 2/5.</text>
</comment>
<proteinExistence type="inferred from homology"/>
<keyword evidence="13" id="KW-1185">Reference proteome</keyword>
<sequence length="361" mass="38481">MSEYTSQTFRPLLNRLVQTPEYFTPDDLKESLNHLFTPNALHPAQIGAFLTALHIHRVERRPDSLAAAASVLRDRALKAAVQDTDNDFVVDIVGTGGDGYNLFNVSTTAAVVAAGAGARVIKHGSRASTSSSGSADLLESLECLFTAPTPGTPMPIPRVPFTFILAPHYHPSLATIAPYRKSLPFRTMFNVLGPLINPARPRGMVLGVAEPEIGPTFAQSIGEGGVERALVVCGFEGLDEISCAGPSHAWELKDGKVTKKVIRPEDFGLPAHTLSTVAGGSPMENAETFKTLLTSGENIPEKLVPVLDFVLMNASALLVVAGIAKDYVEGANLARESVTSGKAWRALEIFRDTGKKAAEAL</sequence>
<reference evidence="12 13" key="1">
    <citation type="submission" date="2020-01" db="EMBL/GenBank/DDBJ databases">
        <authorList>
            <person name="Gupta K D."/>
        </authorList>
    </citation>
    <scope>NUCLEOTIDE SEQUENCE [LARGE SCALE GENOMIC DNA]</scope>
</reference>
<dbReference type="OrthoDB" id="427800at2759"/>
<evidence type="ECO:0000259" key="10">
    <source>
        <dbReference type="Pfam" id="PF00591"/>
    </source>
</evidence>
<dbReference type="PANTHER" id="PTHR43285:SF2">
    <property type="entry name" value="ANTHRANILATE PHOSPHORIBOSYLTRANSFERASE"/>
    <property type="match status" value="1"/>
</dbReference>
<keyword evidence="4" id="KW-0328">Glycosyltransferase</keyword>
<dbReference type="FunFam" id="3.40.1030.10:FF:000002">
    <property type="entry name" value="Anthranilate phosphoribosyltransferase"/>
    <property type="match status" value="1"/>
</dbReference>
<dbReference type="Gene3D" id="3.40.1030.10">
    <property type="entry name" value="Nucleoside phosphorylase/phosphoribosyltransferase catalytic domain"/>
    <property type="match status" value="1"/>
</dbReference>
<evidence type="ECO:0000256" key="9">
    <source>
        <dbReference type="ARBA" id="ARBA00071401"/>
    </source>
</evidence>
<keyword evidence="5" id="KW-0808">Transferase</keyword>
<evidence type="ECO:0000256" key="5">
    <source>
        <dbReference type="ARBA" id="ARBA00022679"/>
    </source>
</evidence>
<evidence type="ECO:0000256" key="6">
    <source>
        <dbReference type="ARBA" id="ARBA00022822"/>
    </source>
</evidence>
<keyword evidence="7" id="KW-0057">Aromatic amino acid biosynthesis</keyword>
<dbReference type="Proteomes" id="UP000467700">
    <property type="component" value="Unassembled WGS sequence"/>
</dbReference>
<evidence type="ECO:0000256" key="8">
    <source>
        <dbReference type="ARBA" id="ARBA00061500"/>
    </source>
</evidence>
<gene>
    <name evidence="12" type="ORF">AAE3_LOCUS7715</name>
</gene>
<evidence type="ECO:0000259" key="11">
    <source>
        <dbReference type="Pfam" id="PF02885"/>
    </source>
</evidence>
<comment type="caution">
    <text evidence="12">The sequence shown here is derived from an EMBL/GenBank/DDBJ whole genome shotgun (WGS) entry which is preliminary data.</text>
</comment>
<dbReference type="EC" id="2.4.2.18" evidence="2"/>
<keyword evidence="6" id="KW-0822">Tryptophan biosynthesis</keyword>
<dbReference type="GO" id="GO:0000162">
    <property type="term" value="P:L-tryptophan biosynthetic process"/>
    <property type="evidence" value="ECO:0007669"/>
    <property type="project" value="UniProtKB-KW"/>
</dbReference>
<dbReference type="InterPro" id="IPR017459">
    <property type="entry name" value="Glycosyl_Trfase_fam3_N_dom"/>
</dbReference>